<evidence type="ECO:0000259" key="2">
    <source>
        <dbReference type="PROSITE" id="PS50842"/>
    </source>
</evidence>
<dbReference type="PANTHER" id="PTHR47480">
    <property type="entry name" value="EG45-LIKE DOMAIN CONTAINING PROTEIN"/>
    <property type="match status" value="1"/>
</dbReference>
<dbReference type="OMA" id="HAKQINI"/>
<keyword evidence="4" id="KW-1185">Reference proteome</keyword>
<name>A0A7N0ZZQ4_KALFE</name>
<accession>A0A7N0ZZQ4</accession>
<dbReference type="AlphaFoldDB" id="A0A7N0ZZQ4"/>
<keyword evidence="1" id="KW-0732">Signal</keyword>
<dbReference type="InterPro" id="IPR009009">
    <property type="entry name" value="RlpA-like_DPBB"/>
</dbReference>
<dbReference type="PROSITE" id="PS50842">
    <property type="entry name" value="EXPANSIN_EG45"/>
    <property type="match status" value="1"/>
</dbReference>
<dbReference type="Proteomes" id="UP000594263">
    <property type="component" value="Unplaced"/>
</dbReference>
<dbReference type="Gene3D" id="2.40.40.10">
    <property type="entry name" value="RlpA-like domain"/>
    <property type="match status" value="1"/>
</dbReference>
<feature type="chain" id="PRO_5029463437" description="Expansin-like EG45 domain-containing protein" evidence="1">
    <location>
        <begin position="24"/>
        <end position="138"/>
    </location>
</feature>
<proteinExistence type="predicted"/>
<reference evidence="3" key="1">
    <citation type="submission" date="2021-01" db="UniProtKB">
        <authorList>
            <consortium name="EnsemblPlants"/>
        </authorList>
    </citation>
    <scope>IDENTIFICATION</scope>
</reference>
<dbReference type="PANTHER" id="PTHR47480:SF1">
    <property type="entry name" value="EG45-LIKE DOMAIN CONTAINING PROTEIN 1"/>
    <property type="match status" value="1"/>
</dbReference>
<feature type="domain" description="Expansin-like EG45" evidence="2">
    <location>
        <begin position="37"/>
        <end position="138"/>
    </location>
</feature>
<organism evidence="3 4">
    <name type="scientific">Kalanchoe fedtschenkoi</name>
    <name type="common">Lavender scallops</name>
    <name type="synonym">South American air plant</name>
    <dbReference type="NCBI Taxonomy" id="63787"/>
    <lineage>
        <taxon>Eukaryota</taxon>
        <taxon>Viridiplantae</taxon>
        <taxon>Streptophyta</taxon>
        <taxon>Embryophyta</taxon>
        <taxon>Tracheophyta</taxon>
        <taxon>Spermatophyta</taxon>
        <taxon>Magnoliopsida</taxon>
        <taxon>eudicotyledons</taxon>
        <taxon>Gunneridae</taxon>
        <taxon>Pentapetalae</taxon>
        <taxon>Saxifragales</taxon>
        <taxon>Crassulaceae</taxon>
        <taxon>Kalanchoe</taxon>
    </lineage>
</organism>
<dbReference type="CDD" id="cd22269">
    <property type="entry name" value="DPBB_EG45-like"/>
    <property type="match status" value="1"/>
</dbReference>
<evidence type="ECO:0000256" key="1">
    <source>
        <dbReference type="SAM" id="SignalP"/>
    </source>
</evidence>
<dbReference type="Pfam" id="PF03330">
    <property type="entry name" value="DPBB_1"/>
    <property type="match status" value="1"/>
</dbReference>
<sequence>MFKLVRALLLISVAELLLPCSRADIGAAAHYSPPYLPTACYGGSSARFPTNNLFGAAGEGVWDNGGACGRQYLVRCISAAVPGTCIQGVTIQIKIVDQATTSKSRPSAPNTAFVLSTTAFSAIANLTASSINIEFQEL</sequence>
<dbReference type="Gramene" id="Kaladp0054s0012.1.v1.1">
    <property type="protein sequence ID" value="Kaladp0054s0012.1.v1.1"/>
    <property type="gene ID" value="Kaladp0054s0012.v1.1"/>
</dbReference>
<protein>
    <recommendedName>
        <fullName evidence="2">Expansin-like EG45 domain-containing protein</fullName>
    </recommendedName>
</protein>
<dbReference type="SUPFAM" id="SSF50685">
    <property type="entry name" value="Barwin-like endoglucanases"/>
    <property type="match status" value="1"/>
</dbReference>
<evidence type="ECO:0000313" key="4">
    <source>
        <dbReference type="Proteomes" id="UP000594263"/>
    </source>
</evidence>
<feature type="signal peptide" evidence="1">
    <location>
        <begin position="1"/>
        <end position="23"/>
    </location>
</feature>
<evidence type="ECO:0000313" key="3">
    <source>
        <dbReference type="EnsemblPlants" id="Kaladp0054s0012.1.v1.1"/>
    </source>
</evidence>
<dbReference type="InterPro" id="IPR036908">
    <property type="entry name" value="RlpA-like_sf"/>
</dbReference>
<dbReference type="InterPro" id="IPR007112">
    <property type="entry name" value="Expansin/allergen_DPBB_dom"/>
</dbReference>
<dbReference type="EnsemblPlants" id="Kaladp0054s0012.1.v1.1">
    <property type="protein sequence ID" value="Kaladp0054s0012.1.v1.1"/>
    <property type="gene ID" value="Kaladp0054s0012.v1.1"/>
</dbReference>